<keyword evidence="1" id="KW-0645">Protease</keyword>
<keyword evidence="2" id="KW-1185">Reference proteome</keyword>
<keyword evidence="1" id="KW-0378">Hydrolase</keyword>
<gene>
    <name evidence="1" type="ORF">SAMN06297397_0490</name>
</gene>
<comment type="caution">
    <text evidence="1">The sequence shown here is derived from an EMBL/GenBank/DDBJ whole genome shotgun (WGS) entry which is preliminary data.</text>
</comment>
<accession>A0AC61PIG2</accession>
<sequence>MFSGITSILDGLRTDPSGTIITFLYVAVCILFSLIIHECAHGYVALKCGDPTAKWLGRLTLNPAKHLDPLGTICMVFLRVGWAKPVPVNPRNFRHYRRDYIFVSLAGIVTNLIVCLLSLIISAVMARFIWKPEIIREIADMGERSILINVYDGSFAAAVYSGLYSYFGSYAQVPWLMYIQRLFLILAQMNLGLAVFNLLPVPPLDGFRVFDQFVFKGRLALTPQMMQMIHTGFLIVCMSGLLTGLLTTVNSAVMGVFSSVISMLI</sequence>
<name>A0AC61PIG2_9FIRM</name>
<organism evidence="1 2">
    <name type="scientific">Aristaeella lactis</name>
    <dbReference type="NCBI Taxonomy" id="3046383"/>
    <lineage>
        <taxon>Bacteria</taxon>
        <taxon>Bacillati</taxon>
        <taxon>Bacillota</taxon>
        <taxon>Clostridia</taxon>
        <taxon>Eubacteriales</taxon>
        <taxon>Aristaeellaceae</taxon>
        <taxon>Aristaeella</taxon>
    </lineage>
</organism>
<evidence type="ECO:0000313" key="1">
    <source>
        <dbReference type="EMBL" id="SMC38557.1"/>
    </source>
</evidence>
<proteinExistence type="predicted"/>
<protein>
    <submittedName>
        <fullName evidence="1">Zn-dependent protease (Includes SpoIVFB)</fullName>
    </submittedName>
</protein>
<dbReference type="EMBL" id="FWXZ01000001">
    <property type="protein sequence ID" value="SMC38557.1"/>
    <property type="molecule type" value="Genomic_DNA"/>
</dbReference>
<dbReference type="Proteomes" id="UP000192328">
    <property type="component" value="Unassembled WGS sequence"/>
</dbReference>
<reference evidence="1" key="1">
    <citation type="submission" date="2017-04" db="EMBL/GenBank/DDBJ databases">
        <authorList>
            <person name="Varghese N."/>
            <person name="Submissions S."/>
        </authorList>
    </citation>
    <scope>NUCLEOTIDE SEQUENCE</scope>
    <source>
        <strain evidence="1">WTE2008</strain>
    </source>
</reference>
<evidence type="ECO:0000313" key="2">
    <source>
        <dbReference type="Proteomes" id="UP000192328"/>
    </source>
</evidence>